<dbReference type="RefSeq" id="WP_271797498.1">
    <property type="nucleotide sequence ID" value="NZ_JAQMUC010000098.1"/>
</dbReference>
<dbReference type="NCBIfam" id="TIGR01444">
    <property type="entry name" value="fkbM_fam"/>
    <property type="match status" value="1"/>
</dbReference>
<dbReference type="GO" id="GO:0032259">
    <property type="term" value="P:methylation"/>
    <property type="evidence" value="ECO:0007669"/>
    <property type="project" value="UniProtKB-KW"/>
</dbReference>
<evidence type="ECO:0000313" key="3">
    <source>
        <dbReference type="Proteomes" id="UP001211249"/>
    </source>
</evidence>
<dbReference type="InterPro" id="IPR052514">
    <property type="entry name" value="SAM-dependent_MTase"/>
</dbReference>
<gene>
    <name evidence="2" type="ORF">PN451_18925</name>
</gene>
<proteinExistence type="predicted"/>
<dbReference type="GO" id="GO:0008168">
    <property type="term" value="F:methyltransferase activity"/>
    <property type="evidence" value="ECO:0007669"/>
    <property type="project" value="UniProtKB-KW"/>
</dbReference>
<protein>
    <submittedName>
        <fullName evidence="2">FkbM family methyltransferase</fullName>
    </submittedName>
</protein>
<dbReference type="PANTHER" id="PTHR34203">
    <property type="entry name" value="METHYLTRANSFERASE, FKBM FAMILY PROTEIN"/>
    <property type="match status" value="1"/>
</dbReference>
<dbReference type="PANTHER" id="PTHR34203:SF13">
    <property type="entry name" value="EXPRESSED PROTEIN"/>
    <property type="match status" value="1"/>
</dbReference>
<dbReference type="SUPFAM" id="SSF53335">
    <property type="entry name" value="S-adenosyl-L-methionine-dependent methyltransferases"/>
    <property type="match status" value="1"/>
</dbReference>
<keyword evidence="2" id="KW-0808">Transferase</keyword>
<comment type="caution">
    <text evidence="2">The sequence shown here is derived from an EMBL/GenBank/DDBJ whole genome shotgun (WGS) entry which is preliminary data.</text>
</comment>
<keyword evidence="2" id="KW-0489">Methyltransferase</keyword>
<name>A0ABT5AKP4_9CYAN</name>
<evidence type="ECO:0000259" key="1">
    <source>
        <dbReference type="Pfam" id="PF05050"/>
    </source>
</evidence>
<dbReference type="Gene3D" id="3.40.50.150">
    <property type="entry name" value="Vaccinia Virus protein VP39"/>
    <property type="match status" value="1"/>
</dbReference>
<reference evidence="2 3" key="1">
    <citation type="submission" date="2023-01" db="EMBL/GenBank/DDBJ databases">
        <title>Genomes from the Australian National Cyanobacteria Reference Collection.</title>
        <authorList>
            <person name="Willis A."/>
            <person name="Lee E.M.F."/>
        </authorList>
    </citation>
    <scope>NUCLEOTIDE SEQUENCE [LARGE SCALE GENOMIC DNA]</scope>
    <source>
        <strain evidence="2 3">CS-1226</strain>
    </source>
</reference>
<dbReference type="EMBL" id="JAQMUC010000098">
    <property type="protein sequence ID" value="MDB9537882.1"/>
    <property type="molecule type" value="Genomic_DNA"/>
</dbReference>
<evidence type="ECO:0000313" key="2">
    <source>
        <dbReference type="EMBL" id="MDB9537882.1"/>
    </source>
</evidence>
<accession>A0ABT5AKP4</accession>
<dbReference type="InterPro" id="IPR029063">
    <property type="entry name" value="SAM-dependent_MTases_sf"/>
</dbReference>
<feature type="domain" description="Methyltransferase FkbM" evidence="1">
    <location>
        <begin position="49"/>
        <end position="250"/>
    </location>
</feature>
<dbReference type="InterPro" id="IPR006342">
    <property type="entry name" value="FkbM_mtfrase"/>
</dbReference>
<dbReference type="Proteomes" id="UP001211249">
    <property type="component" value="Unassembled WGS sequence"/>
</dbReference>
<sequence length="272" mass="31563">MRSVIRETRLSNGMKILCLQKDEAQLMYQEVQNYLKYGIGLNQGDTVFDVGANIGLFALYLSDKFNQKINIYAFAPIPDIFEVLNKNIQRFRLKNVKEFACGLSQKAGNVKFTYYPNMTLGSTAYPITQQAEIDKLQSISIANFKHFPAPLSWLRYLPEFLFSRLINWKLTAAFQGKEVNCQLKTISQIIREQQIEQIDLLKIDVEKSEMDVLLGIEIEDWSKIKQVFVEVHDIDFRLEKIEHCLKDKGFKNIKIEQEPILNGSDIFSVYAW</sequence>
<organism evidence="2 3">
    <name type="scientific">Dolichospermum planctonicum CS-1226</name>
    <dbReference type="NCBI Taxonomy" id="3021751"/>
    <lineage>
        <taxon>Bacteria</taxon>
        <taxon>Bacillati</taxon>
        <taxon>Cyanobacteriota</taxon>
        <taxon>Cyanophyceae</taxon>
        <taxon>Nostocales</taxon>
        <taxon>Aphanizomenonaceae</taxon>
        <taxon>Dolichospermum</taxon>
        <taxon>Dolichospermum planctonicum</taxon>
    </lineage>
</organism>
<keyword evidence="3" id="KW-1185">Reference proteome</keyword>
<dbReference type="Pfam" id="PF05050">
    <property type="entry name" value="Methyltransf_21"/>
    <property type="match status" value="1"/>
</dbReference>